<proteinExistence type="predicted"/>
<dbReference type="Proteomes" id="UP001139981">
    <property type="component" value="Unassembled WGS sequence"/>
</dbReference>
<evidence type="ECO:0000313" key="1">
    <source>
        <dbReference type="EMBL" id="KAJ2882247.1"/>
    </source>
</evidence>
<dbReference type="EMBL" id="JANBVB010002810">
    <property type="protein sequence ID" value="KAJ2882247.1"/>
    <property type="molecule type" value="Genomic_DNA"/>
</dbReference>
<keyword evidence="2" id="KW-1185">Reference proteome</keyword>
<protein>
    <submittedName>
        <fullName evidence="1">Uncharacterized protein</fullName>
    </submittedName>
</protein>
<evidence type="ECO:0000313" key="2">
    <source>
        <dbReference type="Proteomes" id="UP001139981"/>
    </source>
</evidence>
<accession>A0ACC1LVW0</accession>
<name>A0ACC1LVW0_9FUNG</name>
<comment type="caution">
    <text evidence="1">The sequence shown here is derived from an EMBL/GenBank/DDBJ whole genome shotgun (WGS) entry which is preliminary data.</text>
</comment>
<organism evidence="1 2">
    <name type="scientific">Coemansia aciculifera</name>
    <dbReference type="NCBI Taxonomy" id="417176"/>
    <lineage>
        <taxon>Eukaryota</taxon>
        <taxon>Fungi</taxon>
        <taxon>Fungi incertae sedis</taxon>
        <taxon>Zoopagomycota</taxon>
        <taxon>Kickxellomycotina</taxon>
        <taxon>Kickxellomycetes</taxon>
        <taxon>Kickxellales</taxon>
        <taxon>Kickxellaceae</taxon>
        <taxon>Coemansia</taxon>
    </lineage>
</organism>
<gene>
    <name evidence="1" type="ORF">IWW38_005683</name>
</gene>
<sequence>MGQSLSKSTSSATLFNADDMSGAESEAEDLPMHSASTPDGVLTAKPMFELDIFVTELKRRDPQLWAQGSAAFSSWVSRKSSVDYILN</sequence>
<reference evidence="1" key="1">
    <citation type="submission" date="2022-07" db="EMBL/GenBank/DDBJ databases">
        <title>Phylogenomic reconstructions and comparative analyses of Kickxellomycotina fungi.</title>
        <authorList>
            <person name="Reynolds N.K."/>
            <person name="Stajich J.E."/>
            <person name="Barry K."/>
            <person name="Grigoriev I.V."/>
            <person name="Crous P."/>
            <person name="Smith M.E."/>
        </authorList>
    </citation>
    <scope>NUCLEOTIDE SEQUENCE</scope>
    <source>
        <strain evidence="1">CBS 190363</strain>
    </source>
</reference>